<dbReference type="InterPro" id="IPR014031">
    <property type="entry name" value="Ketoacyl_synth_C"/>
</dbReference>
<keyword evidence="2" id="KW-0808">Transferase</keyword>
<dbReference type="Pfam" id="PF02801">
    <property type="entry name" value="Ketoacyl-synt_C"/>
    <property type="match status" value="1"/>
</dbReference>
<dbReference type="GO" id="GO:0006633">
    <property type="term" value="P:fatty acid biosynthetic process"/>
    <property type="evidence" value="ECO:0007669"/>
    <property type="project" value="TreeGrafter"/>
</dbReference>
<dbReference type="GO" id="GO:0005739">
    <property type="term" value="C:mitochondrion"/>
    <property type="evidence" value="ECO:0007669"/>
    <property type="project" value="TreeGrafter"/>
</dbReference>
<evidence type="ECO:0000313" key="5">
    <source>
        <dbReference type="Proteomes" id="UP000224567"/>
    </source>
</evidence>
<dbReference type="OrthoDB" id="5334845at2759"/>
<reference evidence="5" key="2">
    <citation type="journal article" date="2017" name="J. Anim. Genet.">
        <title>Multiple reference genome sequences of hot pepper reveal the massive evolution of plant disease resistance genes by retroduplication.</title>
        <authorList>
            <person name="Kim S."/>
            <person name="Park J."/>
            <person name="Yeom S.-I."/>
            <person name="Kim Y.-M."/>
            <person name="Seo E."/>
            <person name="Kim K.-T."/>
            <person name="Kim M.-S."/>
            <person name="Lee J.M."/>
            <person name="Cheong K."/>
            <person name="Shin H.-S."/>
            <person name="Kim S.-B."/>
            <person name="Han K."/>
            <person name="Lee J."/>
            <person name="Park M."/>
            <person name="Lee H.-A."/>
            <person name="Lee H.-Y."/>
            <person name="Lee Y."/>
            <person name="Oh S."/>
            <person name="Lee J.H."/>
            <person name="Choi E."/>
            <person name="Choi E."/>
            <person name="Lee S.E."/>
            <person name="Jeon J."/>
            <person name="Kim H."/>
            <person name="Choi G."/>
            <person name="Song H."/>
            <person name="Lee J."/>
            <person name="Lee S.-C."/>
            <person name="Kwon J.-K."/>
            <person name="Lee H.-Y."/>
            <person name="Koo N."/>
            <person name="Hong Y."/>
            <person name="Kim R.W."/>
            <person name="Kang W.-H."/>
            <person name="Huh J.H."/>
            <person name="Kang B.-C."/>
            <person name="Yang T.-J."/>
            <person name="Lee Y.-H."/>
            <person name="Bennetzen J.L."/>
            <person name="Choi D."/>
        </authorList>
    </citation>
    <scope>NUCLEOTIDE SEQUENCE [LARGE SCALE GENOMIC DNA]</scope>
    <source>
        <strain evidence="5">cv. PBC81</strain>
    </source>
</reference>
<evidence type="ECO:0000259" key="3">
    <source>
        <dbReference type="Pfam" id="PF02801"/>
    </source>
</evidence>
<dbReference type="GO" id="GO:0009570">
    <property type="term" value="C:chloroplast stroma"/>
    <property type="evidence" value="ECO:0007669"/>
    <property type="project" value="TreeGrafter"/>
</dbReference>
<name>A0A2G2XC78_CAPBA</name>
<keyword evidence="5" id="KW-1185">Reference proteome</keyword>
<dbReference type="PANTHER" id="PTHR11712:SF351">
    <property type="entry name" value="BETA-KETOACYL-[ACYL-CARRIER-PROTEIN] SYNTHASE I"/>
    <property type="match status" value="1"/>
</dbReference>
<sequence length="359" mass="39745">MNTSRSHESLENRPLLKFSLKRLRLRPHIGPYTAAKAITIQIDVILVTGERVQGYVVVLNSTGYDMIGVRGGMFGVKNEIISTKPDVQQAEGDNDIPGDTLAIPEVGCSGALKEDMRIILLRVAAGFAYRINANPYAVKFIPSLEDFVKIPFYEPVIIEVLGYLHKVIPKDGSSFKGGASINSRNQPEFGRVAYLDCHMDTLKAQISYRVSIPTDFFYILYKIGSGVVLCMEKVLVQSRVKSEDVNYINAHVASTPAGDLNKYQAILHCFGQNPERLLGKFVSVEDDAKDLGHAIVDRKTNEHTIVHCSKDIEEVEWYFLDFGEKNLIACGCLNLICKIGIEADSIGRMDLSNSALALT</sequence>
<dbReference type="PANTHER" id="PTHR11712">
    <property type="entry name" value="POLYKETIDE SYNTHASE-RELATED"/>
    <property type="match status" value="1"/>
</dbReference>
<reference evidence="4 5" key="1">
    <citation type="journal article" date="2017" name="Genome Biol.">
        <title>New reference genome sequences of hot pepper reveal the massive evolution of plant disease-resistance genes by retroduplication.</title>
        <authorList>
            <person name="Kim S."/>
            <person name="Park J."/>
            <person name="Yeom S.I."/>
            <person name="Kim Y.M."/>
            <person name="Seo E."/>
            <person name="Kim K.T."/>
            <person name="Kim M.S."/>
            <person name="Lee J.M."/>
            <person name="Cheong K."/>
            <person name="Shin H.S."/>
            <person name="Kim S.B."/>
            <person name="Han K."/>
            <person name="Lee J."/>
            <person name="Park M."/>
            <person name="Lee H.A."/>
            <person name="Lee H.Y."/>
            <person name="Lee Y."/>
            <person name="Oh S."/>
            <person name="Lee J.H."/>
            <person name="Choi E."/>
            <person name="Choi E."/>
            <person name="Lee S.E."/>
            <person name="Jeon J."/>
            <person name="Kim H."/>
            <person name="Choi G."/>
            <person name="Song H."/>
            <person name="Lee J."/>
            <person name="Lee S.C."/>
            <person name="Kwon J.K."/>
            <person name="Lee H.Y."/>
            <person name="Koo N."/>
            <person name="Hong Y."/>
            <person name="Kim R.W."/>
            <person name="Kang W.H."/>
            <person name="Huh J.H."/>
            <person name="Kang B.C."/>
            <person name="Yang T.J."/>
            <person name="Lee Y.H."/>
            <person name="Bennetzen J.L."/>
            <person name="Choi D."/>
        </authorList>
    </citation>
    <scope>NUCLEOTIDE SEQUENCE [LARGE SCALE GENOMIC DNA]</scope>
    <source>
        <strain evidence="5">cv. PBC81</strain>
    </source>
</reference>
<dbReference type="GO" id="GO:0004315">
    <property type="term" value="F:3-oxoacyl-[acyl-carrier-protein] synthase activity"/>
    <property type="evidence" value="ECO:0007669"/>
    <property type="project" value="UniProtKB-EC"/>
</dbReference>
<evidence type="ECO:0000256" key="1">
    <source>
        <dbReference type="ARBA" id="ARBA00013191"/>
    </source>
</evidence>
<dbReference type="Gene3D" id="3.40.47.10">
    <property type="match status" value="1"/>
</dbReference>
<dbReference type="SUPFAM" id="SSF53901">
    <property type="entry name" value="Thiolase-like"/>
    <property type="match status" value="1"/>
</dbReference>
<evidence type="ECO:0000313" key="4">
    <source>
        <dbReference type="EMBL" id="PHT55087.1"/>
    </source>
</evidence>
<dbReference type="EC" id="2.3.1.41" evidence="1"/>
<dbReference type="InterPro" id="IPR000794">
    <property type="entry name" value="Beta-ketoacyl_synthase"/>
</dbReference>
<protein>
    <recommendedName>
        <fullName evidence="1">beta-ketoacyl-[acyl-carrier-protein] synthase I</fullName>
        <ecNumber evidence="1">2.3.1.41</ecNumber>
    </recommendedName>
</protein>
<accession>A0A2G2XC78</accession>
<dbReference type="InterPro" id="IPR016039">
    <property type="entry name" value="Thiolase-like"/>
</dbReference>
<organism evidence="4 5">
    <name type="scientific">Capsicum baccatum</name>
    <name type="common">Peruvian pepper</name>
    <dbReference type="NCBI Taxonomy" id="33114"/>
    <lineage>
        <taxon>Eukaryota</taxon>
        <taxon>Viridiplantae</taxon>
        <taxon>Streptophyta</taxon>
        <taxon>Embryophyta</taxon>
        <taxon>Tracheophyta</taxon>
        <taxon>Spermatophyta</taxon>
        <taxon>Magnoliopsida</taxon>
        <taxon>eudicotyledons</taxon>
        <taxon>Gunneridae</taxon>
        <taxon>Pentapetalae</taxon>
        <taxon>asterids</taxon>
        <taxon>lamiids</taxon>
        <taxon>Solanales</taxon>
        <taxon>Solanaceae</taxon>
        <taxon>Solanoideae</taxon>
        <taxon>Capsiceae</taxon>
        <taxon>Capsicum</taxon>
    </lineage>
</organism>
<gene>
    <name evidence="4" type="ORF">CQW23_03573</name>
</gene>
<dbReference type="Proteomes" id="UP000224567">
    <property type="component" value="Unassembled WGS sequence"/>
</dbReference>
<feature type="domain" description="Beta-ketoacyl synthase C-terminal" evidence="3">
    <location>
        <begin position="225"/>
        <end position="282"/>
    </location>
</feature>
<dbReference type="AlphaFoldDB" id="A0A2G2XC78"/>
<evidence type="ECO:0000256" key="2">
    <source>
        <dbReference type="ARBA" id="ARBA00022679"/>
    </source>
</evidence>
<comment type="caution">
    <text evidence="4">The sequence shown here is derived from an EMBL/GenBank/DDBJ whole genome shotgun (WGS) entry which is preliminary data.</text>
</comment>
<dbReference type="EMBL" id="MLFT02000002">
    <property type="protein sequence ID" value="PHT55087.1"/>
    <property type="molecule type" value="Genomic_DNA"/>
</dbReference>
<dbReference type="STRING" id="33114.A0A2G2XC78"/>
<proteinExistence type="predicted"/>